<reference evidence="3 4" key="2">
    <citation type="journal article" date="2008" name="Int. J. Syst. Evol. Microbiol.">
        <title>Methanocella paludicola gen. nov., sp. nov., a methane-producing archaeon, the first isolate of the lineage 'Rice Cluster I', and proposal of the new archaeal order Methanocellales ord. nov.</title>
        <authorList>
            <person name="Sakai S."/>
            <person name="Imachi H."/>
            <person name="Hanada S."/>
            <person name="Ohashi A."/>
            <person name="Harada H."/>
            <person name="Kamagata Y."/>
        </authorList>
    </citation>
    <scope>NUCLEOTIDE SEQUENCE [LARGE SCALE GENOMIC DNA]</scope>
    <source>
        <strain evidence="4">DSM 17711 / JCM 13418 / NBRC 101707 / SANAE</strain>
    </source>
</reference>
<evidence type="ECO:0000313" key="4">
    <source>
        <dbReference type="Proteomes" id="UP000001882"/>
    </source>
</evidence>
<evidence type="ECO:0000256" key="1">
    <source>
        <dbReference type="HAMAP-Rule" id="MF_01095"/>
    </source>
</evidence>
<name>D1YUR2_METPS</name>
<dbReference type="RefSeq" id="WP_012898864.1">
    <property type="nucleotide sequence ID" value="NC_013665.1"/>
</dbReference>
<dbReference type="InParanoid" id="D1YUR2"/>
<accession>D1YUR2</accession>
<dbReference type="AlphaFoldDB" id="D1YUR2"/>
<dbReference type="Pfam" id="PF01751">
    <property type="entry name" value="Toprim"/>
    <property type="match status" value="1"/>
</dbReference>
<dbReference type="PROSITE" id="PS50880">
    <property type="entry name" value="TOPRIM"/>
    <property type="match status" value="1"/>
</dbReference>
<dbReference type="PANTHER" id="PTHR39964">
    <property type="entry name" value="UPF0292 PROTEIN TK1411"/>
    <property type="match status" value="1"/>
</dbReference>
<sequence>MAARAEMGTTILVEGPRDRASMESLGITGNIVMTSQETLFNLAERVSRQSADIIVLTDWDERGEEVARNAETYLKSNGSRPDMEPRKKLRILTKKEVKDIEGLHGYIERLRLACAVKPQHY</sequence>
<reference evidence="4" key="3">
    <citation type="journal article" date="2011" name="PLoS ONE">
        <title>Genome sequence of a mesophilic hydrogenotrophic methanogen Methanocella paludicola, the first cultivated representative of the order Methanocellales.</title>
        <authorList>
            <person name="Sakai S."/>
            <person name="Takaki Y."/>
            <person name="Shimamura S."/>
            <person name="Sekine M."/>
            <person name="Tajima T."/>
            <person name="Kosugi H."/>
            <person name="Ichikawa N."/>
            <person name="Tasumi E."/>
            <person name="Hiraki A.T."/>
            <person name="Shimizu A."/>
            <person name="Kato Y."/>
            <person name="Nishiko R."/>
            <person name="Mori K."/>
            <person name="Fujita N."/>
            <person name="Imachi H."/>
            <person name="Takai K."/>
        </authorList>
    </citation>
    <scope>NUCLEOTIDE SEQUENCE [LARGE SCALE GENOMIC DNA]</scope>
    <source>
        <strain evidence="4">DSM 17711 / JCM 13418 / NBRC 101707 / SANAE</strain>
    </source>
</reference>
<evidence type="ECO:0000259" key="2">
    <source>
        <dbReference type="PROSITE" id="PS50880"/>
    </source>
</evidence>
<dbReference type="Gene3D" id="3.40.1360.10">
    <property type="match status" value="1"/>
</dbReference>
<reference evidence="3 4" key="1">
    <citation type="journal article" date="2007" name="Appl. Environ. Microbiol.">
        <title>Isolation of key methanogens for global methane emission from rice paddy fields: a novel isolate affiliated with the clone cluster rice cluster I.</title>
        <authorList>
            <person name="Sakai S."/>
            <person name="Imachi H."/>
            <person name="Sekiguchi Y."/>
            <person name="Ohashi A."/>
            <person name="Harada H."/>
            <person name="Kamagata Y."/>
        </authorList>
    </citation>
    <scope>NUCLEOTIDE SEQUENCE [LARGE SCALE GENOMIC DNA]</scope>
    <source>
        <strain evidence="4">DSM 17711 / JCM 13418 / NBRC 101707 / SANAE</strain>
    </source>
</reference>
<dbReference type="PANTHER" id="PTHR39964:SF2">
    <property type="entry name" value="UPF0292 PROTEIN MJ1624"/>
    <property type="match status" value="1"/>
</dbReference>
<proteinExistence type="inferred from homology"/>
<feature type="domain" description="Toprim" evidence="2">
    <location>
        <begin position="8"/>
        <end position="89"/>
    </location>
</feature>
<dbReference type="SMART" id="SM00493">
    <property type="entry name" value="TOPRIM"/>
    <property type="match status" value="1"/>
</dbReference>
<dbReference type="HAMAP" id="MF_01095">
    <property type="entry name" value="UPF0292"/>
    <property type="match status" value="1"/>
</dbReference>
<organism evidence="3 4">
    <name type="scientific">Methanocella paludicola (strain DSM 17711 / JCM 13418 / NBRC 101707 / SANAE)</name>
    <dbReference type="NCBI Taxonomy" id="304371"/>
    <lineage>
        <taxon>Archaea</taxon>
        <taxon>Methanobacteriati</taxon>
        <taxon>Methanobacteriota</taxon>
        <taxon>Stenosarchaea group</taxon>
        <taxon>Methanomicrobia</taxon>
        <taxon>Methanocellales</taxon>
        <taxon>Methanocellaceae</taxon>
        <taxon>Methanocella</taxon>
    </lineage>
</organism>
<evidence type="ECO:0000313" key="3">
    <source>
        <dbReference type="EMBL" id="BAI60184.1"/>
    </source>
</evidence>
<dbReference type="SUPFAM" id="SSF110455">
    <property type="entry name" value="Toprim domain"/>
    <property type="match status" value="1"/>
</dbReference>
<dbReference type="InterPro" id="IPR022972">
    <property type="entry name" value="UPF0292"/>
</dbReference>
<keyword evidence="4" id="KW-1185">Reference proteome</keyword>
<protein>
    <recommendedName>
        <fullName evidence="1">UPF0292 protein MCP_0112</fullName>
    </recommendedName>
</protein>
<dbReference type="GeneID" id="8680272"/>
<dbReference type="eggNOG" id="arCOG01486">
    <property type="taxonomic scope" value="Archaea"/>
</dbReference>
<gene>
    <name evidence="3" type="ordered locus">MCP_0112</name>
</gene>
<dbReference type="KEGG" id="mpd:MCP_0112"/>
<comment type="similarity">
    <text evidence="1">Belongs to the UPF0292 family.</text>
</comment>
<dbReference type="EMBL" id="AP011532">
    <property type="protein sequence ID" value="BAI60184.1"/>
    <property type="molecule type" value="Genomic_DNA"/>
</dbReference>
<dbReference type="STRING" id="304371.MCP_0112"/>
<dbReference type="Proteomes" id="UP000001882">
    <property type="component" value="Chromosome"/>
</dbReference>
<dbReference type="InterPro" id="IPR006171">
    <property type="entry name" value="TOPRIM_dom"/>
</dbReference>